<sequence>MIAELVKTLYTEETGGQMGRAVGKFDKELVDSGFPEAEALKMSKDYLRTIISVASNLKDN</sequence>
<proteinExistence type="predicted"/>
<organism evidence="1 2">
    <name type="scientific">Paenibacillus cisolokensis</name>
    <dbReference type="NCBI Taxonomy" id="1658519"/>
    <lineage>
        <taxon>Bacteria</taxon>
        <taxon>Bacillati</taxon>
        <taxon>Bacillota</taxon>
        <taxon>Bacilli</taxon>
        <taxon>Bacillales</taxon>
        <taxon>Paenibacillaceae</taxon>
        <taxon>Paenibacillus</taxon>
    </lineage>
</organism>
<evidence type="ECO:0000313" key="2">
    <source>
        <dbReference type="Proteomes" id="UP000680304"/>
    </source>
</evidence>
<reference evidence="1 2" key="1">
    <citation type="submission" date="2021-04" db="EMBL/GenBank/DDBJ databases">
        <title>Draft genome sequence of Paenibacillus cisolokensis, LC2-13A.</title>
        <authorList>
            <person name="Uke A."/>
            <person name="Chhe C."/>
            <person name="Baramee S."/>
            <person name="Kosugi A."/>
        </authorList>
    </citation>
    <scope>NUCLEOTIDE SEQUENCE [LARGE SCALE GENOMIC DNA]</scope>
    <source>
        <strain evidence="1 2">LC2-13A</strain>
    </source>
</reference>
<dbReference type="EMBL" id="BOVJ01000221">
    <property type="protein sequence ID" value="GIQ66869.1"/>
    <property type="molecule type" value="Genomic_DNA"/>
</dbReference>
<gene>
    <name evidence="1" type="ORF">PACILC2_54370</name>
</gene>
<comment type="caution">
    <text evidence="1">The sequence shown here is derived from an EMBL/GenBank/DDBJ whole genome shotgun (WGS) entry which is preliminary data.</text>
</comment>
<dbReference type="Proteomes" id="UP000680304">
    <property type="component" value="Unassembled WGS sequence"/>
</dbReference>
<evidence type="ECO:0000313" key="1">
    <source>
        <dbReference type="EMBL" id="GIQ66869.1"/>
    </source>
</evidence>
<protein>
    <submittedName>
        <fullName evidence="1">Uncharacterized protein</fullName>
    </submittedName>
</protein>
<accession>A0ABQ4NF61</accession>
<keyword evidence="2" id="KW-1185">Reference proteome</keyword>
<name>A0ABQ4NF61_9BACL</name>